<dbReference type="PATRIC" id="fig|319652.3.peg.1886"/>
<evidence type="ECO:0000313" key="4">
    <source>
        <dbReference type="Proteomes" id="UP000051568"/>
    </source>
</evidence>
<dbReference type="InterPro" id="IPR043894">
    <property type="entry name" value="MupG_C"/>
</dbReference>
<dbReference type="EMBL" id="JQBR01000008">
    <property type="protein sequence ID" value="KRN65575.1"/>
    <property type="molecule type" value="Genomic_DNA"/>
</dbReference>
<dbReference type="InterPro" id="IPR008589">
    <property type="entry name" value="MupG"/>
</dbReference>
<dbReference type="Gene3D" id="3.20.20.70">
    <property type="entry name" value="Aldolase class I"/>
    <property type="match status" value="1"/>
</dbReference>
<dbReference type="PANTHER" id="PTHR38435:SF1">
    <property type="entry name" value="DUF871 DOMAIN-CONTAINING PROTEIN"/>
    <property type="match status" value="1"/>
</dbReference>
<dbReference type="PANTHER" id="PTHR38435">
    <property type="match status" value="1"/>
</dbReference>
<evidence type="ECO:0000313" key="3">
    <source>
        <dbReference type="EMBL" id="KRN65575.1"/>
    </source>
</evidence>
<protein>
    <recommendedName>
        <fullName evidence="5">Outer surface protein</fullName>
    </recommendedName>
</protein>
<evidence type="ECO:0000259" key="2">
    <source>
        <dbReference type="Pfam" id="PF19200"/>
    </source>
</evidence>
<dbReference type="InterPro" id="IPR029000">
    <property type="entry name" value="Cyclophilin-like_dom_sf"/>
</dbReference>
<dbReference type="OrthoDB" id="5809921at2"/>
<dbReference type="Gene3D" id="2.40.100.10">
    <property type="entry name" value="Cyclophilin-like"/>
    <property type="match status" value="1"/>
</dbReference>
<sequence>MGRLGISLYPEHSTFEKDKAYLDLAHKYGYTRVFTSLLQINGDQEAVVANFKKIVQYAKSLDFKVMVDMNPSLFKQLGVTYDDLSFFDDLGAWGLRLDEGFTGMEEARMTRNPYGIKIEVNMSNGTRYLENILSFAPDKQNLLGCHNFYPQEYTGLGEEFFTKCSELFRQHNINTAAFVSSKVAGFGPWPIQDGLPTIEDDRHLPIATQVQHLLLTGLIDDVLIGNAYASEEELRAASETFFGRYPVLHADFVDDLTTNEKLVALGKPHLYRGDASDYLLRDTMPRVWYKDKEIPAHHAKADFKRGDIIVVNDDYSRYKGELQIALKAFPNDGRRNVVGHLTDDDLFLLDYIKPWSTFELK</sequence>
<evidence type="ECO:0008006" key="5">
    <source>
        <dbReference type="Google" id="ProtNLM"/>
    </source>
</evidence>
<dbReference type="AlphaFoldDB" id="A0A0R2IUE5"/>
<dbReference type="RefSeq" id="WP_057751803.1">
    <property type="nucleotide sequence ID" value="NZ_BJVH01000008.1"/>
</dbReference>
<dbReference type="InterPro" id="IPR013785">
    <property type="entry name" value="Aldolase_TIM"/>
</dbReference>
<evidence type="ECO:0000259" key="1">
    <source>
        <dbReference type="Pfam" id="PF05913"/>
    </source>
</evidence>
<keyword evidence="4" id="KW-1185">Reference proteome</keyword>
<accession>A0A0R2IUE5</accession>
<gene>
    <name evidence="3" type="ORF">IV80_GL001857</name>
</gene>
<name>A0A0R2IUE5_9LACO</name>
<dbReference type="SUPFAM" id="SSF51445">
    <property type="entry name" value="(Trans)glycosidases"/>
    <property type="match status" value="1"/>
</dbReference>
<proteinExistence type="predicted"/>
<reference evidence="3 4" key="1">
    <citation type="journal article" date="2015" name="Genome Announc.">
        <title>Expanding the biotechnology potential of lactobacilli through comparative genomics of 213 strains and associated genera.</title>
        <authorList>
            <person name="Sun Z."/>
            <person name="Harris H.M."/>
            <person name="McCann A."/>
            <person name="Guo C."/>
            <person name="Argimon S."/>
            <person name="Zhang W."/>
            <person name="Yang X."/>
            <person name="Jeffery I.B."/>
            <person name="Cooney J.C."/>
            <person name="Kagawa T.F."/>
            <person name="Liu W."/>
            <person name="Song Y."/>
            <person name="Salvetti E."/>
            <person name="Wrobel A."/>
            <person name="Rasinkangas P."/>
            <person name="Parkhill J."/>
            <person name="Rea M.C."/>
            <person name="O'Sullivan O."/>
            <person name="Ritari J."/>
            <person name="Douillard F.P."/>
            <person name="Paul Ross R."/>
            <person name="Yang R."/>
            <person name="Briner A.E."/>
            <person name="Felis G.E."/>
            <person name="de Vos W.M."/>
            <person name="Barrangou R."/>
            <person name="Klaenhammer T.R."/>
            <person name="Caufield P.W."/>
            <person name="Cui Y."/>
            <person name="Zhang H."/>
            <person name="O'Toole P.W."/>
        </authorList>
    </citation>
    <scope>NUCLEOTIDE SEQUENCE [LARGE SCALE GENOMIC DNA]</scope>
    <source>
        <strain evidence="3 4">DSM 17757</strain>
    </source>
</reference>
<dbReference type="Proteomes" id="UP000051568">
    <property type="component" value="Unassembled WGS sequence"/>
</dbReference>
<dbReference type="STRING" id="319652.IV80_GL001857"/>
<comment type="caution">
    <text evidence="3">The sequence shown here is derived from an EMBL/GenBank/DDBJ whole genome shotgun (WGS) entry which is preliminary data.</text>
</comment>
<dbReference type="Pfam" id="PF19200">
    <property type="entry name" value="MupG_N"/>
    <property type="match status" value="1"/>
</dbReference>
<dbReference type="InterPro" id="IPR017853">
    <property type="entry name" value="GH"/>
</dbReference>
<dbReference type="InterPro" id="IPR043797">
    <property type="entry name" value="MupG_N"/>
</dbReference>
<organism evidence="3 4">
    <name type="scientific">Pediococcus cellicola</name>
    <dbReference type="NCBI Taxonomy" id="319652"/>
    <lineage>
        <taxon>Bacteria</taxon>
        <taxon>Bacillati</taxon>
        <taxon>Bacillota</taxon>
        <taxon>Bacilli</taxon>
        <taxon>Lactobacillales</taxon>
        <taxon>Lactobacillaceae</taxon>
        <taxon>Pediococcus</taxon>
    </lineage>
</organism>
<dbReference type="Pfam" id="PF05913">
    <property type="entry name" value="MupG_C"/>
    <property type="match status" value="1"/>
</dbReference>
<feature type="domain" description="6-phospho-N-acetylmuramidase N-terminal" evidence="2">
    <location>
        <begin position="4"/>
        <end position="238"/>
    </location>
</feature>
<feature type="domain" description="6-phospho-N-acetylmuramidase C-terminal" evidence="1">
    <location>
        <begin position="247"/>
        <end position="361"/>
    </location>
</feature>
<dbReference type="SUPFAM" id="SSF50891">
    <property type="entry name" value="Cyclophilin-like"/>
    <property type="match status" value="1"/>
</dbReference>